<reference evidence="2 3" key="1">
    <citation type="submission" date="2024-09" db="EMBL/GenBank/DDBJ databases">
        <authorList>
            <person name="D'Angelo T."/>
        </authorList>
    </citation>
    <scope>NUCLEOTIDE SEQUENCE [LARGE SCALE GENOMIC DNA]</scope>
    <source>
        <strain evidence="2">SAG AM-320-E07</strain>
    </source>
</reference>
<dbReference type="SUPFAM" id="SSF48695">
    <property type="entry name" value="Multiheme cytochromes"/>
    <property type="match status" value="1"/>
</dbReference>
<protein>
    <recommendedName>
        <fullName evidence="4">Doubled CXXCH motif domain-containing protein</fullName>
    </recommendedName>
</protein>
<evidence type="ECO:0008006" key="4">
    <source>
        <dbReference type="Google" id="ProtNLM"/>
    </source>
</evidence>
<sequence length="133" mass="14213">MRRYIILGLSALAGLCLLAAMPASVEPESAVPQRSPDHSTVKCSQCHLLSARGAGDLEVSQPNGLCIECHGPRSFSQKQTSSQFHGDAGRTCLTCHAFHDSGILKIGEESFAYSYNNPSLSDHCVSCHNPQAV</sequence>
<evidence type="ECO:0000313" key="2">
    <source>
        <dbReference type="EMBL" id="MFC1573370.1"/>
    </source>
</evidence>
<feature type="non-terminal residue" evidence="2">
    <location>
        <position position="133"/>
    </location>
</feature>
<dbReference type="Proteomes" id="UP001593833">
    <property type="component" value="Unassembled WGS sequence"/>
</dbReference>
<dbReference type="InterPro" id="IPR036280">
    <property type="entry name" value="Multihaem_cyt_sf"/>
</dbReference>
<proteinExistence type="predicted"/>
<evidence type="ECO:0000313" key="3">
    <source>
        <dbReference type="Proteomes" id="UP001593833"/>
    </source>
</evidence>
<feature type="signal peptide" evidence="1">
    <location>
        <begin position="1"/>
        <end position="19"/>
    </location>
</feature>
<keyword evidence="1" id="KW-0732">Signal</keyword>
<organism evidence="2 3">
    <name type="scientific">Eiseniibacteriota bacterium</name>
    <dbReference type="NCBI Taxonomy" id="2212470"/>
    <lineage>
        <taxon>Bacteria</taxon>
        <taxon>Candidatus Eiseniibacteriota</taxon>
    </lineage>
</organism>
<feature type="chain" id="PRO_5046201654" description="Doubled CXXCH motif domain-containing protein" evidence="1">
    <location>
        <begin position="20"/>
        <end position="133"/>
    </location>
</feature>
<keyword evidence="3" id="KW-1185">Reference proteome</keyword>
<dbReference type="Gene3D" id="3.90.10.10">
    <property type="entry name" value="Cytochrome C3"/>
    <property type="match status" value="1"/>
</dbReference>
<accession>A0ABV6YM26</accession>
<evidence type="ECO:0000256" key="1">
    <source>
        <dbReference type="SAM" id="SignalP"/>
    </source>
</evidence>
<dbReference type="EMBL" id="JBHPKH010000138">
    <property type="protein sequence ID" value="MFC1573370.1"/>
    <property type="molecule type" value="Genomic_DNA"/>
</dbReference>
<gene>
    <name evidence="2" type="ORF">ACFL6M_07210</name>
</gene>
<comment type="caution">
    <text evidence="2">The sequence shown here is derived from an EMBL/GenBank/DDBJ whole genome shotgun (WGS) entry which is preliminary data.</text>
</comment>
<name>A0ABV6YM26_UNCEI</name>